<evidence type="ECO:0000313" key="3">
    <source>
        <dbReference type="Proteomes" id="UP000306441"/>
    </source>
</evidence>
<feature type="transmembrane region" description="Helical" evidence="1">
    <location>
        <begin position="18"/>
        <end position="40"/>
    </location>
</feature>
<evidence type="ECO:0000256" key="1">
    <source>
        <dbReference type="SAM" id="Phobius"/>
    </source>
</evidence>
<feature type="transmembrane region" description="Helical" evidence="1">
    <location>
        <begin position="161"/>
        <end position="184"/>
    </location>
</feature>
<dbReference type="Proteomes" id="UP000306441">
    <property type="component" value="Unassembled WGS sequence"/>
</dbReference>
<accession>A0ABY2Q2C9</accession>
<organism evidence="2 3">
    <name type="scientific">Ollibium composti</name>
    <dbReference type="NCBI Taxonomy" id="2675109"/>
    <lineage>
        <taxon>Bacteria</taxon>
        <taxon>Pseudomonadati</taxon>
        <taxon>Pseudomonadota</taxon>
        <taxon>Alphaproteobacteria</taxon>
        <taxon>Hyphomicrobiales</taxon>
        <taxon>Phyllobacteriaceae</taxon>
        <taxon>Ollibium</taxon>
    </lineage>
</organism>
<keyword evidence="3" id="KW-1185">Reference proteome</keyword>
<keyword evidence="1" id="KW-1133">Transmembrane helix</keyword>
<feature type="transmembrane region" description="Helical" evidence="1">
    <location>
        <begin position="68"/>
        <end position="89"/>
    </location>
</feature>
<dbReference type="Pfam" id="PF06197">
    <property type="entry name" value="DUF998"/>
    <property type="match status" value="1"/>
</dbReference>
<keyword evidence="1" id="KW-0812">Transmembrane</keyword>
<reference evidence="2 3" key="1">
    <citation type="submission" date="2019-04" db="EMBL/GenBank/DDBJ databases">
        <title>Mesorhizobium composti sp. nov., isolated from compost.</title>
        <authorList>
            <person name="Lin S.-Y."/>
            <person name="Hameed A."/>
            <person name="Hsieh Y.-T."/>
            <person name="Young C.-C."/>
        </authorList>
    </citation>
    <scope>NUCLEOTIDE SEQUENCE [LARGE SCALE GENOMIC DNA]</scope>
    <source>
        <strain evidence="2 3">CC-YTH430</strain>
    </source>
</reference>
<dbReference type="EMBL" id="SSNY01000013">
    <property type="protein sequence ID" value="THF55075.1"/>
    <property type="molecule type" value="Genomic_DNA"/>
</dbReference>
<feature type="transmembrane region" description="Helical" evidence="1">
    <location>
        <begin position="125"/>
        <end position="141"/>
    </location>
</feature>
<dbReference type="PROSITE" id="PS51257">
    <property type="entry name" value="PROKAR_LIPOPROTEIN"/>
    <property type="match status" value="1"/>
</dbReference>
<feature type="transmembrane region" description="Helical" evidence="1">
    <location>
        <begin position="95"/>
        <end position="113"/>
    </location>
</feature>
<protein>
    <submittedName>
        <fullName evidence="2">DUF998 domain-containing protein</fullName>
    </submittedName>
</protein>
<comment type="caution">
    <text evidence="2">The sequence shown here is derived from an EMBL/GenBank/DDBJ whole genome shotgun (WGS) entry which is preliminary data.</text>
</comment>
<proteinExistence type="predicted"/>
<sequence>MPCPQTKNLLRESWPMPFYQTAAGVAAACYMLALALLIALHGVERQRNPVSTAVSDYGTGKAAKLFKVYGAAGIIGAAALCRAMLDYPGAEFPRAAVWCLGALAVLRLGIFAFKTDEGAFGRTREGIIHLVFAVVTFTLAYEVVSFGGPTALAITTGPLNAAFALLGWIVPVSLGLVVVTMVLPRLRAFFGLAERAFLVSTLLWFLLLAARLFAGA</sequence>
<gene>
    <name evidence="2" type="ORF">E6C48_19440</name>
</gene>
<dbReference type="InterPro" id="IPR009339">
    <property type="entry name" value="DUF998"/>
</dbReference>
<name>A0ABY2Q2C9_9HYPH</name>
<keyword evidence="1" id="KW-0472">Membrane</keyword>
<evidence type="ECO:0000313" key="2">
    <source>
        <dbReference type="EMBL" id="THF55075.1"/>
    </source>
</evidence>
<feature type="transmembrane region" description="Helical" evidence="1">
    <location>
        <begin position="196"/>
        <end position="214"/>
    </location>
</feature>